<keyword evidence="1" id="KW-0812">Transmembrane</keyword>
<evidence type="ECO:0000313" key="3">
    <source>
        <dbReference type="Proteomes" id="UP001291309"/>
    </source>
</evidence>
<evidence type="ECO:0000313" key="2">
    <source>
        <dbReference type="EMBL" id="MDY7225344.1"/>
    </source>
</evidence>
<keyword evidence="1" id="KW-1133">Transmembrane helix</keyword>
<keyword evidence="1" id="KW-0472">Membrane</keyword>
<sequence length="298" mass="34339">MLEQAWQRQAALVKSLASRRWRHHLRQRPELLRQVRELEVPLVEALTHVEQRLGKGASQHVALGRLIHQLGAQREKLETLVLERRGGVGERGESLAQAIERLEQGLRERPAVTHSKPFQVEEDSQATRIDWRELHMAPLSQFVLNALFTGAVAGGLFTFRKEVLGNGMCLAIPALLLIAFLTFNLLKDLVNRTRVIVTRDELTIHKTALPWPTTRSLSRSQLARLDVYAHKTISYENGTGSRVTTTDYQLHAVDWKGRRQDLLESYDKEQMDCLKRLLDQALRRQRHRRAPLDWRLRG</sequence>
<accession>A0ABU5GXB7</accession>
<reference evidence="2 3" key="1">
    <citation type="submission" date="2023-12" db="EMBL/GenBank/DDBJ databases">
        <title>the genome sequence of Hyalangium sp. s54d21.</title>
        <authorList>
            <person name="Zhang X."/>
        </authorList>
    </citation>
    <scope>NUCLEOTIDE SEQUENCE [LARGE SCALE GENOMIC DNA]</scope>
    <source>
        <strain evidence="3">s54d21</strain>
    </source>
</reference>
<feature type="transmembrane region" description="Helical" evidence="1">
    <location>
        <begin position="142"/>
        <end position="159"/>
    </location>
</feature>
<name>A0ABU5GXB7_9BACT</name>
<proteinExistence type="predicted"/>
<evidence type="ECO:0000256" key="1">
    <source>
        <dbReference type="SAM" id="Phobius"/>
    </source>
</evidence>
<feature type="transmembrane region" description="Helical" evidence="1">
    <location>
        <begin position="165"/>
        <end position="186"/>
    </location>
</feature>
<organism evidence="2 3">
    <name type="scientific">Hyalangium rubrum</name>
    <dbReference type="NCBI Taxonomy" id="3103134"/>
    <lineage>
        <taxon>Bacteria</taxon>
        <taxon>Pseudomonadati</taxon>
        <taxon>Myxococcota</taxon>
        <taxon>Myxococcia</taxon>
        <taxon>Myxococcales</taxon>
        <taxon>Cystobacterineae</taxon>
        <taxon>Archangiaceae</taxon>
        <taxon>Hyalangium</taxon>
    </lineage>
</organism>
<dbReference type="Proteomes" id="UP001291309">
    <property type="component" value="Unassembled WGS sequence"/>
</dbReference>
<comment type="caution">
    <text evidence="2">The sequence shown here is derived from an EMBL/GenBank/DDBJ whole genome shotgun (WGS) entry which is preliminary data.</text>
</comment>
<dbReference type="RefSeq" id="WP_321544055.1">
    <property type="nucleotide sequence ID" value="NZ_JAXIVS010000001.1"/>
</dbReference>
<protein>
    <recommendedName>
        <fullName evidence="4">DUF304 domain-containing protein</fullName>
    </recommendedName>
</protein>
<gene>
    <name evidence="2" type="ORF">SYV04_03085</name>
</gene>
<keyword evidence="3" id="KW-1185">Reference proteome</keyword>
<evidence type="ECO:0008006" key="4">
    <source>
        <dbReference type="Google" id="ProtNLM"/>
    </source>
</evidence>
<dbReference type="EMBL" id="JAXIVS010000001">
    <property type="protein sequence ID" value="MDY7225344.1"/>
    <property type="molecule type" value="Genomic_DNA"/>
</dbReference>